<feature type="compositionally biased region" description="Low complexity" evidence="1">
    <location>
        <begin position="199"/>
        <end position="215"/>
    </location>
</feature>
<name>A0AAP4F7B2_9CORY</name>
<reference evidence="2" key="1">
    <citation type="submission" date="2023-05" db="EMBL/GenBank/DDBJ databases">
        <title>Metabolic capabilities are highly conserved among human nasal-associated Corynebacterium species in pangenomic analyses.</title>
        <authorList>
            <person name="Tran T.H."/>
            <person name="Roberts A.Q."/>
            <person name="Escapa I.F."/>
            <person name="Gao W."/>
            <person name="Conlan S."/>
            <person name="Kong H."/>
            <person name="Segre J.A."/>
            <person name="Kelly M.S."/>
            <person name="Lemon K.P."/>
        </authorList>
    </citation>
    <scope>NUCLEOTIDE SEQUENCE</scope>
    <source>
        <strain evidence="2">KPL2654</strain>
    </source>
</reference>
<gene>
    <name evidence="2" type="ORF">QPX54_09685</name>
</gene>
<dbReference type="EMBL" id="JASNVP010000009">
    <property type="protein sequence ID" value="MDK4326770.1"/>
    <property type="molecule type" value="Genomic_DNA"/>
</dbReference>
<evidence type="ECO:0000313" key="2">
    <source>
        <dbReference type="EMBL" id="MDK4326770.1"/>
    </source>
</evidence>
<protein>
    <submittedName>
        <fullName evidence="2">Helix-turn-helix domain-containing protein</fullName>
    </submittedName>
</protein>
<comment type="caution">
    <text evidence="2">The sequence shown here is derived from an EMBL/GenBank/DDBJ whole genome shotgun (WGS) entry which is preliminary data.</text>
</comment>
<dbReference type="Pfam" id="PF13730">
    <property type="entry name" value="HTH_36"/>
    <property type="match status" value="1"/>
</dbReference>
<proteinExistence type="predicted"/>
<organism evidence="2 3">
    <name type="scientific">Corynebacterium propinquum</name>
    <dbReference type="NCBI Taxonomy" id="43769"/>
    <lineage>
        <taxon>Bacteria</taxon>
        <taxon>Bacillati</taxon>
        <taxon>Actinomycetota</taxon>
        <taxon>Actinomycetes</taxon>
        <taxon>Mycobacteriales</taxon>
        <taxon>Corynebacteriaceae</taxon>
        <taxon>Corynebacterium</taxon>
    </lineage>
</organism>
<feature type="region of interest" description="Disordered" evidence="1">
    <location>
        <begin position="105"/>
        <end position="260"/>
    </location>
</feature>
<dbReference type="SUPFAM" id="SSF46785">
    <property type="entry name" value="Winged helix' DNA-binding domain"/>
    <property type="match status" value="1"/>
</dbReference>
<sequence>MVDIVVGRRVDAGFSLMPNALARDPKASARAIRVYCFLNSHAEGWKTSAARIAEQINASEKTIKEALRELESLGYLDRVQSRDGSNRFEGTAYVVHQISVKPQVVPVGQNLPDGDSSRGVKTTQREHAGETVQNPRSFPEGKIYPPVRRLSNKTNSRVTGGGDRYGGHRAGDATDPQPENSLESDSGLASGADARSDAPEGADGAAGDSGLGDSDSQPDPNTPQGSQSVSNASNPHAGAITPTAPQKSASGSPSPENGDKILTLDQLAQRQQEARRCDKHAQWPADKPVPSCLACKNVRENYERDVVAFETSYRTMSRAAKAICTECDEAGMIKLPGGYTICDHPTVTRGDVADYLQKQPPKVHSQPAPPKRKLAPMPIEKYPAHAREKACPECGQPAGTPCKFPDGYQPPAPCTARILNLQPVKETQ</sequence>
<dbReference type="InterPro" id="IPR036388">
    <property type="entry name" value="WH-like_DNA-bd_sf"/>
</dbReference>
<feature type="compositionally biased region" description="Basic and acidic residues" evidence="1">
    <location>
        <begin position="115"/>
        <end position="129"/>
    </location>
</feature>
<feature type="compositionally biased region" description="Polar residues" evidence="1">
    <location>
        <begin position="243"/>
        <end position="255"/>
    </location>
</feature>
<dbReference type="RefSeq" id="WP_284589947.1">
    <property type="nucleotide sequence ID" value="NZ_JASNVP010000009.1"/>
</dbReference>
<dbReference type="Gene3D" id="1.10.10.10">
    <property type="entry name" value="Winged helix-like DNA-binding domain superfamily/Winged helix DNA-binding domain"/>
    <property type="match status" value="1"/>
</dbReference>
<dbReference type="InterPro" id="IPR036390">
    <property type="entry name" value="WH_DNA-bd_sf"/>
</dbReference>
<accession>A0AAP4F7B2</accession>
<evidence type="ECO:0000256" key="1">
    <source>
        <dbReference type="SAM" id="MobiDB-lite"/>
    </source>
</evidence>
<evidence type="ECO:0000313" key="3">
    <source>
        <dbReference type="Proteomes" id="UP001226160"/>
    </source>
</evidence>
<dbReference type="AlphaFoldDB" id="A0AAP4F7B2"/>
<feature type="compositionally biased region" description="Polar residues" evidence="1">
    <location>
        <begin position="217"/>
        <end position="234"/>
    </location>
</feature>
<dbReference type="Proteomes" id="UP001226160">
    <property type="component" value="Unassembled WGS sequence"/>
</dbReference>